<evidence type="ECO:0000313" key="1">
    <source>
        <dbReference type="EMBL" id="KRM93895.1"/>
    </source>
</evidence>
<sequence>MKQMPVFQLQLFLEQAIDHNLMVQVDFNSGGESVIGNVNQLNDNCYLITTQNQRFTRIAKLSNIKAVQRI</sequence>
<dbReference type="PATRIC" id="fig|1423802.4.peg.624"/>
<dbReference type="AlphaFoldDB" id="A0A0R2CQQ8"/>
<dbReference type="Proteomes" id="UP000051256">
    <property type="component" value="Unassembled WGS sequence"/>
</dbReference>
<evidence type="ECO:0000313" key="2">
    <source>
        <dbReference type="Proteomes" id="UP000051256"/>
    </source>
</evidence>
<proteinExistence type="predicted"/>
<accession>A0A0R2CQQ8</accession>
<dbReference type="STRING" id="1423802.FC56_GL000615"/>
<protein>
    <submittedName>
        <fullName evidence="1">Uncharacterized protein</fullName>
    </submittedName>
</protein>
<gene>
    <name evidence="1" type="ORF">FC56_GL000615</name>
</gene>
<organism evidence="1 2">
    <name type="scientific">Lentilactobacillus senioris DSM 24302 = JCM 17472</name>
    <dbReference type="NCBI Taxonomy" id="1423802"/>
    <lineage>
        <taxon>Bacteria</taxon>
        <taxon>Bacillati</taxon>
        <taxon>Bacillota</taxon>
        <taxon>Bacilli</taxon>
        <taxon>Lactobacillales</taxon>
        <taxon>Lactobacillaceae</taxon>
        <taxon>Lentilactobacillus</taxon>
    </lineage>
</organism>
<name>A0A0R2CQQ8_9LACO</name>
<reference evidence="1 2" key="1">
    <citation type="journal article" date="2015" name="Genome Announc.">
        <title>Expanding the biotechnology potential of lactobacilli through comparative genomics of 213 strains and associated genera.</title>
        <authorList>
            <person name="Sun Z."/>
            <person name="Harris H.M."/>
            <person name="McCann A."/>
            <person name="Guo C."/>
            <person name="Argimon S."/>
            <person name="Zhang W."/>
            <person name="Yang X."/>
            <person name="Jeffery I.B."/>
            <person name="Cooney J.C."/>
            <person name="Kagawa T.F."/>
            <person name="Liu W."/>
            <person name="Song Y."/>
            <person name="Salvetti E."/>
            <person name="Wrobel A."/>
            <person name="Rasinkangas P."/>
            <person name="Parkhill J."/>
            <person name="Rea M.C."/>
            <person name="O'Sullivan O."/>
            <person name="Ritari J."/>
            <person name="Douillard F.P."/>
            <person name="Paul Ross R."/>
            <person name="Yang R."/>
            <person name="Briner A.E."/>
            <person name="Felis G.E."/>
            <person name="de Vos W.M."/>
            <person name="Barrangou R."/>
            <person name="Klaenhammer T.R."/>
            <person name="Caufield P.W."/>
            <person name="Cui Y."/>
            <person name="Zhang H."/>
            <person name="O'Toole P.W."/>
        </authorList>
    </citation>
    <scope>NUCLEOTIDE SEQUENCE [LARGE SCALE GENOMIC DNA]</scope>
    <source>
        <strain evidence="1 2">DSM 24302</strain>
    </source>
</reference>
<dbReference type="EMBL" id="AYZR01000008">
    <property type="protein sequence ID" value="KRM93895.1"/>
    <property type="molecule type" value="Genomic_DNA"/>
</dbReference>
<keyword evidence="2" id="KW-1185">Reference proteome</keyword>
<comment type="caution">
    <text evidence="1">The sequence shown here is derived from an EMBL/GenBank/DDBJ whole genome shotgun (WGS) entry which is preliminary data.</text>
</comment>